<feature type="domain" description="Protein kinase" evidence="5">
    <location>
        <begin position="1"/>
        <end position="76"/>
    </location>
</feature>
<evidence type="ECO:0000259" key="5">
    <source>
        <dbReference type="PROSITE" id="PS50011"/>
    </source>
</evidence>
<sequence>VAIKKINLRRQSPKDVLKEILVMRDKKNANIVTYLESYLLRTTVWVVMEYMDGDSLKDVIDKTMMGEGQIAAVCRE</sequence>
<comment type="similarity">
    <text evidence="1">Belongs to the protein kinase superfamily. STE Ser/Thr protein kinase family. STE20 subfamily.</text>
</comment>
<dbReference type="PROSITE" id="PS50011">
    <property type="entry name" value="PROTEIN_KINASE_DOM"/>
    <property type="match status" value="1"/>
</dbReference>
<dbReference type="EC" id="2.7.11.1" evidence="2"/>
<keyword evidence="3" id="KW-0547">Nucleotide-binding</keyword>
<evidence type="ECO:0000256" key="1">
    <source>
        <dbReference type="ARBA" id="ARBA00008874"/>
    </source>
</evidence>
<dbReference type="PANTHER" id="PTHR45832:SF22">
    <property type="entry name" value="SERINE_THREONINE-PROTEIN KINASE SAMKA-RELATED"/>
    <property type="match status" value="1"/>
</dbReference>
<evidence type="ECO:0000313" key="7">
    <source>
        <dbReference type="Proteomes" id="UP000589485"/>
    </source>
</evidence>
<dbReference type="SUPFAM" id="SSF56112">
    <property type="entry name" value="Protein kinase-like (PK-like)"/>
    <property type="match status" value="1"/>
</dbReference>
<dbReference type="GO" id="GO:0004674">
    <property type="term" value="F:protein serine/threonine kinase activity"/>
    <property type="evidence" value="ECO:0007669"/>
    <property type="project" value="UniProtKB-EC"/>
</dbReference>
<reference evidence="6 7" key="1">
    <citation type="submission" date="2019-09" db="EMBL/GenBank/DDBJ databases">
        <title>Bird 10,000 Genomes (B10K) Project - Family phase.</title>
        <authorList>
            <person name="Zhang G."/>
        </authorList>
    </citation>
    <scope>NUCLEOTIDE SEQUENCE [LARGE SCALE GENOMIC DNA]</scope>
    <source>
        <strain evidence="6">B10K-DU-030-41</strain>
        <tissue evidence="6">Muscle</tissue>
    </source>
</reference>
<name>A0A7K7TL29_9TYRA</name>
<dbReference type="InterPro" id="IPR051931">
    <property type="entry name" value="PAK3-like"/>
</dbReference>
<dbReference type="GO" id="GO:0005524">
    <property type="term" value="F:ATP binding"/>
    <property type="evidence" value="ECO:0007669"/>
    <property type="project" value="UniProtKB-KW"/>
</dbReference>
<organism evidence="6 7">
    <name type="scientific">Sapayoa aenigma</name>
    <name type="common">broad-billed sapayoa</name>
    <dbReference type="NCBI Taxonomy" id="239371"/>
    <lineage>
        <taxon>Eukaryota</taxon>
        <taxon>Metazoa</taxon>
        <taxon>Chordata</taxon>
        <taxon>Craniata</taxon>
        <taxon>Vertebrata</taxon>
        <taxon>Euteleostomi</taxon>
        <taxon>Archelosauria</taxon>
        <taxon>Archosauria</taxon>
        <taxon>Dinosauria</taxon>
        <taxon>Saurischia</taxon>
        <taxon>Theropoda</taxon>
        <taxon>Coelurosauria</taxon>
        <taxon>Aves</taxon>
        <taxon>Neognathae</taxon>
        <taxon>Neoaves</taxon>
        <taxon>Telluraves</taxon>
        <taxon>Australaves</taxon>
        <taxon>Passeriformes</taxon>
        <taxon>Tyrannidae</taxon>
        <taxon>Sapayoa</taxon>
    </lineage>
</organism>
<evidence type="ECO:0000313" key="6">
    <source>
        <dbReference type="EMBL" id="NXA16631.1"/>
    </source>
</evidence>
<keyword evidence="6" id="KW-0808">Transferase</keyword>
<dbReference type="PANTHER" id="PTHR45832">
    <property type="entry name" value="SERINE/THREONINE-PROTEIN KINASE SAMKA-RELATED-RELATED"/>
    <property type="match status" value="1"/>
</dbReference>
<dbReference type="Gene3D" id="3.30.200.20">
    <property type="entry name" value="Phosphorylase Kinase, domain 1"/>
    <property type="match status" value="1"/>
</dbReference>
<keyword evidence="7" id="KW-1185">Reference proteome</keyword>
<evidence type="ECO:0000256" key="4">
    <source>
        <dbReference type="ARBA" id="ARBA00022840"/>
    </source>
</evidence>
<dbReference type="InterPro" id="IPR000719">
    <property type="entry name" value="Prot_kinase_dom"/>
</dbReference>
<dbReference type="AlphaFoldDB" id="A0A7K7TL29"/>
<feature type="non-terminal residue" evidence="6">
    <location>
        <position position="1"/>
    </location>
</feature>
<comment type="caution">
    <text evidence="6">The sequence shown here is derived from an EMBL/GenBank/DDBJ whole genome shotgun (WGS) entry which is preliminary data.</text>
</comment>
<dbReference type="InterPro" id="IPR011009">
    <property type="entry name" value="Kinase-like_dom_sf"/>
</dbReference>
<dbReference type="OrthoDB" id="8693905at2759"/>
<feature type="non-terminal residue" evidence="6">
    <location>
        <position position="76"/>
    </location>
</feature>
<evidence type="ECO:0000256" key="3">
    <source>
        <dbReference type="ARBA" id="ARBA00022741"/>
    </source>
</evidence>
<dbReference type="Proteomes" id="UP000589485">
    <property type="component" value="Unassembled WGS sequence"/>
</dbReference>
<dbReference type="EMBL" id="VZSY01006061">
    <property type="protein sequence ID" value="NXA16631.1"/>
    <property type="molecule type" value="Genomic_DNA"/>
</dbReference>
<keyword evidence="6" id="KW-0418">Kinase</keyword>
<accession>A0A7K7TL29</accession>
<evidence type="ECO:0000256" key="2">
    <source>
        <dbReference type="ARBA" id="ARBA00012513"/>
    </source>
</evidence>
<dbReference type="Pfam" id="PF00069">
    <property type="entry name" value="Pkinase"/>
    <property type="match status" value="1"/>
</dbReference>
<keyword evidence="4" id="KW-0067">ATP-binding</keyword>
<protein>
    <recommendedName>
        <fullName evidence="2">non-specific serine/threonine protein kinase</fullName>
        <ecNumber evidence="2">2.7.11.1</ecNumber>
    </recommendedName>
</protein>
<gene>
    <name evidence="6" type="primary">Pak3_3</name>
    <name evidence="6" type="ORF">SAPAEN_R11484</name>
</gene>
<proteinExistence type="inferred from homology"/>